<dbReference type="Gene3D" id="3.40.30.10">
    <property type="entry name" value="Glutaredoxin"/>
    <property type="match status" value="1"/>
</dbReference>
<organism evidence="1 2">
    <name type="scientific">Agarivorans aestuarii</name>
    <dbReference type="NCBI Taxonomy" id="1563703"/>
    <lineage>
        <taxon>Bacteria</taxon>
        <taxon>Pseudomonadati</taxon>
        <taxon>Pseudomonadota</taxon>
        <taxon>Gammaproteobacteria</taxon>
        <taxon>Alteromonadales</taxon>
        <taxon>Alteromonadaceae</taxon>
        <taxon>Agarivorans</taxon>
    </lineage>
</organism>
<protein>
    <submittedName>
        <fullName evidence="1">Thioredoxin family protein</fullName>
    </submittedName>
</protein>
<dbReference type="InterPro" id="IPR036249">
    <property type="entry name" value="Thioredoxin-like_sf"/>
</dbReference>
<proteinExistence type="predicted"/>
<dbReference type="RefSeq" id="WP_329774787.1">
    <property type="nucleotide sequence ID" value="NZ_JAYDYW010000005.1"/>
</dbReference>
<reference evidence="2" key="1">
    <citation type="submission" date="2023-07" db="EMBL/GenBank/DDBJ databases">
        <title>Draft genome sequence of Agarivorans aestuarii strain ZMCS4, a CAZymes producing bacteria isolated from the marine brown algae Clodostephus spongiosus.</title>
        <authorList>
            <person name="Lorente B."/>
            <person name="Cabral C."/>
            <person name="Frias J."/>
            <person name="Faria J."/>
            <person name="Toubarro D."/>
        </authorList>
    </citation>
    <scope>NUCLEOTIDE SEQUENCE [LARGE SCALE GENOMIC DNA]</scope>
    <source>
        <strain evidence="2">ZMCS4</strain>
    </source>
</reference>
<comment type="caution">
    <text evidence="1">The sequence shown here is derived from an EMBL/GenBank/DDBJ whole genome shotgun (WGS) entry which is preliminary data.</text>
</comment>
<dbReference type="SUPFAM" id="SSF52833">
    <property type="entry name" value="Thioredoxin-like"/>
    <property type="match status" value="1"/>
</dbReference>
<evidence type="ECO:0000313" key="2">
    <source>
        <dbReference type="Proteomes" id="UP001310248"/>
    </source>
</evidence>
<sequence>MSFELFKKVFFTLILIALGGAALSYIFIYHVHGRGVSAKDGWLFDISGYHQGIRESKLTKKPVFLYLRRQACQRCIAFEYDYLNNPQIKRMLEDYVKVQVNIDTDRTHERFADQFNLNTYPSLFVMFDPEHHVSSYLVLEMNQIWVAQDTLQKGNFMPLSEASFSLSVTRATILARKAANTEELSGETPP</sequence>
<name>A0ABU7G2S0_9ALTE</name>
<dbReference type="Proteomes" id="UP001310248">
    <property type="component" value="Unassembled WGS sequence"/>
</dbReference>
<dbReference type="EMBL" id="JAYDYW010000005">
    <property type="protein sequence ID" value="MEE1673496.1"/>
    <property type="molecule type" value="Genomic_DNA"/>
</dbReference>
<gene>
    <name evidence="1" type="ORF">SNR37_002920</name>
</gene>
<accession>A0ABU7G2S0</accession>
<dbReference type="Pfam" id="PF13899">
    <property type="entry name" value="Thioredoxin_7"/>
    <property type="match status" value="1"/>
</dbReference>
<keyword evidence="2" id="KW-1185">Reference proteome</keyword>
<evidence type="ECO:0000313" key="1">
    <source>
        <dbReference type="EMBL" id="MEE1673496.1"/>
    </source>
</evidence>